<evidence type="ECO:0000313" key="7">
    <source>
        <dbReference type="Proteomes" id="UP000271227"/>
    </source>
</evidence>
<feature type="DNA-binding region" description="H-T-H motif" evidence="4">
    <location>
        <begin position="29"/>
        <end position="48"/>
    </location>
</feature>
<dbReference type="RefSeq" id="WP_121939849.1">
    <property type="nucleotide sequence ID" value="NZ_REFR01000014.1"/>
</dbReference>
<feature type="domain" description="HTH tetR-type" evidence="5">
    <location>
        <begin position="6"/>
        <end position="66"/>
    </location>
</feature>
<evidence type="ECO:0000259" key="5">
    <source>
        <dbReference type="PROSITE" id="PS50977"/>
    </source>
</evidence>
<dbReference type="PANTHER" id="PTHR47506:SF1">
    <property type="entry name" value="HTH-TYPE TRANSCRIPTIONAL REGULATOR YJDC"/>
    <property type="match status" value="1"/>
</dbReference>
<keyword evidence="1" id="KW-0805">Transcription regulation</keyword>
<dbReference type="GO" id="GO:0003677">
    <property type="term" value="F:DNA binding"/>
    <property type="evidence" value="ECO:0007669"/>
    <property type="project" value="UniProtKB-UniRule"/>
</dbReference>
<gene>
    <name evidence="6" type="ORF">BXY39_3209</name>
</gene>
<dbReference type="InterPro" id="IPR001647">
    <property type="entry name" value="HTH_TetR"/>
</dbReference>
<reference evidence="6 7" key="1">
    <citation type="submission" date="2018-10" db="EMBL/GenBank/DDBJ databases">
        <title>Genomic Encyclopedia of Archaeal and Bacterial Type Strains, Phase II (KMG-II): from individual species to whole genera.</title>
        <authorList>
            <person name="Goeker M."/>
        </authorList>
    </citation>
    <scope>NUCLEOTIDE SEQUENCE [LARGE SCALE GENOMIC DNA]</scope>
    <source>
        <strain evidence="6 7">DSM 25217</strain>
    </source>
</reference>
<evidence type="ECO:0000256" key="3">
    <source>
        <dbReference type="ARBA" id="ARBA00023163"/>
    </source>
</evidence>
<keyword evidence="7" id="KW-1185">Reference proteome</keyword>
<keyword evidence="3" id="KW-0804">Transcription</keyword>
<dbReference type="PROSITE" id="PS50977">
    <property type="entry name" value="HTH_TETR_2"/>
    <property type="match status" value="1"/>
</dbReference>
<dbReference type="InterPro" id="IPR009057">
    <property type="entry name" value="Homeodomain-like_sf"/>
</dbReference>
<name>A0A3M0C2G8_9PROT</name>
<evidence type="ECO:0000256" key="4">
    <source>
        <dbReference type="PROSITE-ProRule" id="PRU00335"/>
    </source>
</evidence>
<keyword evidence="2 4" id="KW-0238">DNA-binding</keyword>
<proteinExistence type="predicted"/>
<dbReference type="Gene3D" id="1.10.357.10">
    <property type="entry name" value="Tetracycline Repressor, domain 2"/>
    <property type="match status" value="1"/>
</dbReference>
<comment type="caution">
    <text evidence="6">The sequence shown here is derived from an EMBL/GenBank/DDBJ whole genome shotgun (WGS) entry which is preliminary data.</text>
</comment>
<organism evidence="6 7">
    <name type="scientific">Eilatimonas milleporae</name>
    <dbReference type="NCBI Taxonomy" id="911205"/>
    <lineage>
        <taxon>Bacteria</taxon>
        <taxon>Pseudomonadati</taxon>
        <taxon>Pseudomonadota</taxon>
        <taxon>Alphaproteobacteria</taxon>
        <taxon>Kordiimonadales</taxon>
        <taxon>Kordiimonadaceae</taxon>
        <taxon>Eilatimonas</taxon>
    </lineage>
</organism>
<dbReference type="SUPFAM" id="SSF48498">
    <property type="entry name" value="Tetracyclin repressor-like, C-terminal domain"/>
    <property type="match status" value="1"/>
</dbReference>
<dbReference type="InParanoid" id="A0A3M0C2G8"/>
<dbReference type="AlphaFoldDB" id="A0A3M0C2G8"/>
<dbReference type="EMBL" id="REFR01000014">
    <property type="protein sequence ID" value="RMB02857.1"/>
    <property type="molecule type" value="Genomic_DNA"/>
</dbReference>
<accession>A0A3M0C2G8</accession>
<evidence type="ECO:0000256" key="2">
    <source>
        <dbReference type="ARBA" id="ARBA00023125"/>
    </source>
</evidence>
<dbReference type="PANTHER" id="PTHR47506">
    <property type="entry name" value="TRANSCRIPTIONAL REGULATORY PROTEIN"/>
    <property type="match status" value="1"/>
</dbReference>
<dbReference type="Proteomes" id="UP000271227">
    <property type="component" value="Unassembled WGS sequence"/>
</dbReference>
<evidence type="ECO:0000256" key="1">
    <source>
        <dbReference type="ARBA" id="ARBA00023015"/>
    </source>
</evidence>
<protein>
    <submittedName>
        <fullName evidence="6">TetR family transcriptional regulator</fullName>
    </submittedName>
</protein>
<dbReference type="Pfam" id="PF00440">
    <property type="entry name" value="TetR_N"/>
    <property type="match status" value="1"/>
</dbReference>
<dbReference type="PRINTS" id="PR00455">
    <property type="entry name" value="HTHTETR"/>
</dbReference>
<sequence length="185" mass="19883">MPRVARLSRADLTQAFHDVFSARGYDGASLSALAEAAGLRKATLYHHFPGGKKTMARQVLAHAGGRLRTLVLAPLHGEEDAGARLRNSLDGTALYYGGHVPVCLMNALMFGEGAFLFGPQIRTAVAVWRQGLAAALAETRFAAGDAQDEARAALDHIQGALVRCRLEGGRGPLEQALDMLRHRWS</sequence>
<dbReference type="InterPro" id="IPR036271">
    <property type="entry name" value="Tet_transcr_reg_TetR-rel_C_sf"/>
</dbReference>
<evidence type="ECO:0000313" key="6">
    <source>
        <dbReference type="EMBL" id="RMB02857.1"/>
    </source>
</evidence>
<dbReference type="SUPFAM" id="SSF46689">
    <property type="entry name" value="Homeodomain-like"/>
    <property type="match status" value="1"/>
</dbReference>
<dbReference type="OrthoDB" id="9811084at2"/>